<evidence type="ECO:0000313" key="2">
    <source>
        <dbReference type="EMBL" id="KFH43159.1"/>
    </source>
</evidence>
<dbReference type="Gene3D" id="3.90.25.10">
    <property type="entry name" value="UDP-galactose 4-epimerase, domain 1"/>
    <property type="match status" value="1"/>
</dbReference>
<dbReference type="SUPFAM" id="SSF51735">
    <property type="entry name" value="NAD(P)-binding Rossmann-fold domains"/>
    <property type="match status" value="1"/>
</dbReference>
<comment type="caution">
    <text evidence="2">The sequence shown here is derived from an EMBL/GenBank/DDBJ whole genome shotgun (WGS) entry which is preliminary data.</text>
</comment>
<dbReference type="Gene3D" id="3.40.50.720">
    <property type="entry name" value="NAD(P)-binding Rossmann-like Domain"/>
    <property type="match status" value="1"/>
</dbReference>
<dbReference type="InterPro" id="IPR051604">
    <property type="entry name" value="Ergot_Alk_Oxidoreductase"/>
</dbReference>
<feature type="domain" description="NmrA-like" evidence="1">
    <location>
        <begin position="2"/>
        <end position="261"/>
    </location>
</feature>
<organism evidence="2 3">
    <name type="scientific">Hapsidospora chrysogenum (strain ATCC 11550 / CBS 779.69 / DSM 880 / IAM 14645 / JCM 23072 / IMI 49137)</name>
    <name type="common">Acremonium chrysogenum</name>
    <dbReference type="NCBI Taxonomy" id="857340"/>
    <lineage>
        <taxon>Eukaryota</taxon>
        <taxon>Fungi</taxon>
        <taxon>Dikarya</taxon>
        <taxon>Ascomycota</taxon>
        <taxon>Pezizomycotina</taxon>
        <taxon>Sordariomycetes</taxon>
        <taxon>Hypocreomycetidae</taxon>
        <taxon>Hypocreales</taxon>
        <taxon>Bionectriaceae</taxon>
        <taxon>Hapsidospora</taxon>
    </lineage>
</organism>
<sequence length="308" mass="33497">MRVVVVPASGKTATAAIRSLLDQTSSQDAPPIEIQAVYRNTAKAPPEFTSKSNIEVLKGDITDASSLDFTSADAVITLTPSVYDARDIVKYAETVSENVKAAVERAGTVKHLVLVSSMGAHLSEGVGEIKTCWAAERAFSRTNIPRITFVRCSYFMENWTMDLSTLKGAEPFFFSTVTPLDYKMPMVAVRDIGRTLANQVLTREQNSRSPHIFELHGPVNYSPLDVQAAFSKALGRDVAIKPIEKDQLEGFFSQVFPPAIVGAWVEMTTCFLPGGPALENLPPEEERGFVRGTVGLDEAIAEAVRAAQ</sequence>
<evidence type="ECO:0000313" key="3">
    <source>
        <dbReference type="Proteomes" id="UP000029964"/>
    </source>
</evidence>
<dbReference type="InterPro" id="IPR036291">
    <property type="entry name" value="NAD(P)-bd_dom_sf"/>
</dbReference>
<dbReference type="PANTHER" id="PTHR43162">
    <property type="match status" value="1"/>
</dbReference>
<protein>
    <recommendedName>
        <fullName evidence="1">NmrA-like domain-containing protein</fullName>
    </recommendedName>
</protein>
<dbReference type="OrthoDB" id="419598at2759"/>
<dbReference type="Proteomes" id="UP000029964">
    <property type="component" value="Unassembled WGS sequence"/>
</dbReference>
<dbReference type="HOGENOM" id="CLU_007383_10_5_1"/>
<dbReference type="InterPro" id="IPR008030">
    <property type="entry name" value="NmrA-like"/>
</dbReference>
<reference evidence="3" key="1">
    <citation type="journal article" date="2014" name="Genome Announc.">
        <title>Genome sequence and annotation of Acremonium chrysogenum, producer of the beta-lactam antibiotic cephalosporin C.</title>
        <authorList>
            <person name="Terfehr D."/>
            <person name="Dahlmann T.A."/>
            <person name="Specht T."/>
            <person name="Zadra I."/>
            <person name="Kuernsteiner H."/>
            <person name="Kueck U."/>
        </authorList>
    </citation>
    <scope>NUCLEOTIDE SEQUENCE [LARGE SCALE GENOMIC DNA]</scope>
    <source>
        <strain evidence="3">ATCC 11550 / CBS 779.69 / DSM 880 / IAM 14645 / JCM 23072 / IMI 49137</strain>
    </source>
</reference>
<dbReference type="PANTHER" id="PTHR43162:SF1">
    <property type="entry name" value="PRESTALK A DIFFERENTIATION PROTEIN A"/>
    <property type="match status" value="1"/>
</dbReference>
<dbReference type="EMBL" id="JPKY01000076">
    <property type="protein sequence ID" value="KFH43159.1"/>
    <property type="molecule type" value="Genomic_DNA"/>
</dbReference>
<dbReference type="STRING" id="857340.A0A086T1C7"/>
<gene>
    <name evidence="2" type="ORF">ACRE_061050</name>
</gene>
<accession>A0A086T1C7</accession>
<name>A0A086T1C7_HAPC1</name>
<dbReference type="Pfam" id="PF05368">
    <property type="entry name" value="NmrA"/>
    <property type="match status" value="1"/>
</dbReference>
<evidence type="ECO:0000259" key="1">
    <source>
        <dbReference type="Pfam" id="PF05368"/>
    </source>
</evidence>
<dbReference type="AlphaFoldDB" id="A0A086T1C7"/>
<keyword evidence="3" id="KW-1185">Reference proteome</keyword>
<proteinExistence type="predicted"/>